<evidence type="ECO:0000256" key="1">
    <source>
        <dbReference type="ARBA" id="ARBA00007074"/>
    </source>
</evidence>
<dbReference type="GO" id="GO:0006508">
    <property type="term" value="P:proteolysis"/>
    <property type="evidence" value="ECO:0007669"/>
    <property type="project" value="UniProtKB-KW"/>
</dbReference>
<feature type="domain" description="NlpC/P60" evidence="5">
    <location>
        <begin position="159"/>
        <end position="287"/>
    </location>
</feature>
<dbReference type="InterPro" id="IPR051202">
    <property type="entry name" value="Peptidase_C40"/>
</dbReference>
<dbReference type="PANTHER" id="PTHR47053">
    <property type="entry name" value="MUREIN DD-ENDOPEPTIDASE MEPH-RELATED"/>
    <property type="match status" value="1"/>
</dbReference>
<proteinExistence type="inferred from homology"/>
<dbReference type="EMBL" id="BIXY01000005">
    <property type="protein sequence ID" value="GCF07099.1"/>
    <property type="molecule type" value="Genomic_DNA"/>
</dbReference>
<dbReference type="Proteomes" id="UP000322530">
    <property type="component" value="Unassembled WGS sequence"/>
</dbReference>
<dbReference type="Pfam" id="PF00877">
    <property type="entry name" value="NLPC_P60"/>
    <property type="match status" value="1"/>
</dbReference>
<comment type="caution">
    <text evidence="6">The sequence shown here is derived from an EMBL/GenBank/DDBJ whole genome shotgun (WGS) entry which is preliminary data.</text>
</comment>
<comment type="similarity">
    <text evidence="1">Belongs to the peptidase C40 family.</text>
</comment>
<evidence type="ECO:0000256" key="4">
    <source>
        <dbReference type="ARBA" id="ARBA00022807"/>
    </source>
</evidence>
<keyword evidence="3" id="KW-0378">Hydrolase</keyword>
<protein>
    <submittedName>
        <fullName evidence="6">NLP/P60</fullName>
    </submittedName>
</protein>
<name>A0A5A5T808_9CHLR</name>
<sequence>MKIPLEDIMTQNFIIASGVVDIHSEPDSESELVTQALMNMPAIADEDAGDWTHITLPDYSGWIETRLLELPIVRGVCEGGEGTCGVALPYSVVVQVTHASVYTHAEGEETLFDIYLSTVLPYIDLSHPQRVRIALPGDEDGWIERQHIEIRNNDELYPLQDLSVVAAHARSFLDVPYLWGGNSWEGIDCSGFVQLCYRMGGNIIPRDADQQHDSLSQTVVQSDMRVGDLIFFGSKSITHVAMALNEHEYIHAEGQRYNRVIINSFDPQQPHYDERLAQIVWDIKRVR</sequence>
<dbReference type="Gene3D" id="2.30.30.40">
    <property type="entry name" value="SH3 Domains"/>
    <property type="match status" value="2"/>
</dbReference>
<dbReference type="PROSITE" id="PS51935">
    <property type="entry name" value="NLPC_P60"/>
    <property type="match status" value="1"/>
</dbReference>
<dbReference type="PANTHER" id="PTHR47053:SF1">
    <property type="entry name" value="MUREIN DD-ENDOPEPTIDASE MEPH-RELATED"/>
    <property type="match status" value="1"/>
</dbReference>
<organism evidence="6 7">
    <name type="scientific">Dictyobacter arantiisoli</name>
    <dbReference type="NCBI Taxonomy" id="2014874"/>
    <lineage>
        <taxon>Bacteria</taxon>
        <taxon>Bacillati</taxon>
        <taxon>Chloroflexota</taxon>
        <taxon>Ktedonobacteria</taxon>
        <taxon>Ktedonobacterales</taxon>
        <taxon>Dictyobacteraceae</taxon>
        <taxon>Dictyobacter</taxon>
    </lineage>
</organism>
<evidence type="ECO:0000259" key="5">
    <source>
        <dbReference type="PROSITE" id="PS51935"/>
    </source>
</evidence>
<keyword evidence="4" id="KW-0788">Thiol protease</keyword>
<keyword evidence="2" id="KW-0645">Protease</keyword>
<accession>A0A5A5T808</accession>
<dbReference type="AlphaFoldDB" id="A0A5A5T808"/>
<evidence type="ECO:0000256" key="3">
    <source>
        <dbReference type="ARBA" id="ARBA00022801"/>
    </source>
</evidence>
<dbReference type="InterPro" id="IPR038765">
    <property type="entry name" value="Papain-like_cys_pep_sf"/>
</dbReference>
<dbReference type="Gene3D" id="3.90.1720.10">
    <property type="entry name" value="endopeptidase domain like (from Nostoc punctiforme)"/>
    <property type="match status" value="1"/>
</dbReference>
<keyword evidence="7" id="KW-1185">Reference proteome</keyword>
<dbReference type="SUPFAM" id="SSF54001">
    <property type="entry name" value="Cysteine proteinases"/>
    <property type="match status" value="1"/>
</dbReference>
<reference evidence="6 7" key="1">
    <citation type="submission" date="2019-01" db="EMBL/GenBank/DDBJ databases">
        <title>Draft genome sequence of Dictyobacter sp. Uno17.</title>
        <authorList>
            <person name="Wang C.M."/>
            <person name="Zheng Y."/>
            <person name="Sakai Y."/>
            <person name="Abe K."/>
            <person name="Yokota A."/>
            <person name="Yabe S."/>
        </authorList>
    </citation>
    <scope>NUCLEOTIDE SEQUENCE [LARGE SCALE GENOMIC DNA]</scope>
    <source>
        <strain evidence="6 7">Uno17</strain>
    </source>
</reference>
<evidence type="ECO:0000313" key="7">
    <source>
        <dbReference type="Proteomes" id="UP000322530"/>
    </source>
</evidence>
<dbReference type="InterPro" id="IPR000064">
    <property type="entry name" value="NLP_P60_dom"/>
</dbReference>
<gene>
    <name evidence="6" type="ORF">KDI_06630</name>
</gene>
<dbReference type="GO" id="GO:0008234">
    <property type="term" value="F:cysteine-type peptidase activity"/>
    <property type="evidence" value="ECO:0007669"/>
    <property type="project" value="UniProtKB-KW"/>
</dbReference>
<evidence type="ECO:0000256" key="2">
    <source>
        <dbReference type="ARBA" id="ARBA00022670"/>
    </source>
</evidence>
<evidence type="ECO:0000313" key="6">
    <source>
        <dbReference type="EMBL" id="GCF07099.1"/>
    </source>
</evidence>